<name>A0AAT9GLL3_9BACT</name>
<sequence length="220" mass="24773">MEQLFIPLLILHIIGGSAGLITGTIAASVKKGSKPHLISGKIFFWGMFIASFSALILSWIPGHESLFLFAVGGFTLYMILSGYRIVLLKRKSKQQERAFFLEDYLITLFGFSFAVFLVIQSVKGLVDGNTFSIVPGVFGLICLSYVLLDIRLMTGNTTVKQSWLYNHIVRMMGAMIASYTAFLVVNIEIEMQWILWLLPTVIGSIFITIFLRKYTRPKKQ</sequence>
<dbReference type="AlphaFoldDB" id="A0AAT9GLL3"/>
<dbReference type="EMBL" id="AP029612">
    <property type="protein sequence ID" value="BFG71557.1"/>
    <property type="molecule type" value="Genomic_DNA"/>
</dbReference>
<evidence type="ECO:0000313" key="2">
    <source>
        <dbReference type="EMBL" id="BFG71557.1"/>
    </source>
</evidence>
<feature type="transmembrane region" description="Helical" evidence="1">
    <location>
        <begin position="193"/>
        <end position="211"/>
    </location>
</feature>
<feature type="transmembrane region" description="Helical" evidence="1">
    <location>
        <begin position="99"/>
        <end position="119"/>
    </location>
</feature>
<evidence type="ECO:0000256" key="1">
    <source>
        <dbReference type="SAM" id="Phobius"/>
    </source>
</evidence>
<keyword evidence="1" id="KW-1133">Transmembrane helix</keyword>
<proteinExistence type="predicted"/>
<evidence type="ECO:0008006" key="3">
    <source>
        <dbReference type="Google" id="ProtNLM"/>
    </source>
</evidence>
<feature type="transmembrane region" description="Helical" evidence="1">
    <location>
        <begin position="42"/>
        <end position="60"/>
    </location>
</feature>
<dbReference type="RefSeq" id="WP_353549183.1">
    <property type="nucleotide sequence ID" value="NZ_AP029612.1"/>
</dbReference>
<gene>
    <name evidence="2" type="ORF">KACHI17_24380</name>
</gene>
<feature type="transmembrane region" description="Helical" evidence="1">
    <location>
        <begin position="168"/>
        <end position="187"/>
    </location>
</feature>
<feature type="transmembrane region" description="Helical" evidence="1">
    <location>
        <begin position="6"/>
        <end position="30"/>
    </location>
</feature>
<feature type="transmembrane region" description="Helical" evidence="1">
    <location>
        <begin position="66"/>
        <end position="87"/>
    </location>
</feature>
<reference evidence="2" key="1">
    <citation type="submission" date="2024-02" db="EMBL/GenBank/DDBJ databases">
        <title>Sediminibacterium planktonica sp. nov. and Sediminibacterium longus sp. nov., isolated from surface lake and river water.</title>
        <authorList>
            <person name="Watanabe K."/>
            <person name="Takemine S."/>
            <person name="Ishii Y."/>
            <person name="Ogata Y."/>
            <person name="Shindo C."/>
            <person name="Suda W."/>
        </authorList>
    </citation>
    <scope>NUCLEOTIDE SEQUENCE</scope>
    <source>
        <strain evidence="2">KACHI17</strain>
    </source>
</reference>
<organism evidence="2">
    <name type="scientific">Sediminibacterium sp. KACHI17</name>
    <dbReference type="NCBI Taxonomy" id="1751071"/>
    <lineage>
        <taxon>Bacteria</taxon>
        <taxon>Pseudomonadati</taxon>
        <taxon>Bacteroidota</taxon>
        <taxon>Chitinophagia</taxon>
        <taxon>Chitinophagales</taxon>
        <taxon>Chitinophagaceae</taxon>
        <taxon>Sediminibacterium</taxon>
    </lineage>
</organism>
<feature type="transmembrane region" description="Helical" evidence="1">
    <location>
        <begin position="131"/>
        <end position="148"/>
    </location>
</feature>
<accession>A0AAT9GLL3</accession>
<keyword evidence="1" id="KW-0472">Membrane</keyword>
<protein>
    <recommendedName>
        <fullName evidence="3">DUF2306 domain-containing protein</fullName>
    </recommendedName>
</protein>
<keyword evidence="1" id="KW-0812">Transmembrane</keyword>